<evidence type="ECO:0000256" key="4">
    <source>
        <dbReference type="ARBA" id="ARBA00022630"/>
    </source>
</evidence>
<comment type="caution">
    <text evidence="8">The sequence shown here is derived from an EMBL/GenBank/DDBJ whole genome shotgun (WGS) entry which is preliminary data.</text>
</comment>
<dbReference type="SUPFAM" id="SSF51905">
    <property type="entry name" value="FAD/NAD(P)-binding domain"/>
    <property type="match status" value="1"/>
</dbReference>
<evidence type="ECO:0000256" key="6">
    <source>
        <dbReference type="ARBA" id="ARBA00022857"/>
    </source>
</evidence>
<organism evidence="8">
    <name type="scientific">Salmonella enterica</name>
    <name type="common">Salmonella choleraesuis</name>
    <dbReference type="NCBI Taxonomy" id="28901"/>
    <lineage>
        <taxon>Bacteria</taxon>
        <taxon>Pseudomonadati</taxon>
        <taxon>Pseudomonadota</taxon>
        <taxon>Gammaproteobacteria</taxon>
        <taxon>Enterobacterales</taxon>
        <taxon>Enterobacteriaceae</taxon>
        <taxon>Salmonella</taxon>
    </lineage>
</organism>
<evidence type="ECO:0000256" key="5">
    <source>
        <dbReference type="ARBA" id="ARBA00022827"/>
    </source>
</evidence>
<evidence type="ECO:0000256" key="7">
    <source>
        <dbReference type="ARBA" id="ARBA00023002"/>
    </source>
</evidence>
<proteinExistence type="inferred from homology"/>
<keyword evidence="4" id="KW-0285">Flavoprotein</keyword>
<reference evidence="8" key="1">
    <citation type="submission" date="2018-11" db="EMBL/GenBank/DDBJ databases">
        <authorList>
            <consortium name="PulseNet: The National Subtyping Network for Foodborne Disease Surveillance"/>
            <person name="Tarr C.L."/>
            <person name="Trees E."/>
            <person name="Katz L.S."/>
            <person name="Carleton-Romer H.A."/>
            <person name="Stroika S."/>
            <person name="Kucerova Z."/>
            <person name="Roache K.F."/>
            <person name="Sabol A.L."/>
            <person name="Besser J."/>
            <person name="Gerner-Smidt P."/>
        </authorList>
    </citation>
    <scope>NUCLEOTIDE SEQUENCE [LARGE SCALE GENOMIC DNA]</scope>
    <source>
        <strain evidence="8">PNUSAS057377</strain>
    </source>
</reference>
<gene>
    <name evidence="8" type="ORF">EEN95_08060</name>
</gene>
<protein>
    <recommendedName>
        <fullName evidence="9">SidA/IucD/PvdA family monooxygenase</fullName>
    </recommendedName>
</protein>
<dbReference type="AlphaFoldDB" id="A0A3K9D5C3"/>
<dbReference type="GO" id="GO:0016491">
    <property type="term" value="F:oxidoreductase activity"/>
    <property type="evidence" value="ECO:0007669"/>
    <property type="project" value="UniProtKB-KW"/>
</dbReference>
<dbReference type="Pfam" id="PF13434">
    <property type="entry name" value="Lys_Orn_oxgnase"/>
    <property type="match status" value="1"/>
</dbReference>
<dbReference type="EMBL" id="RMUA01000009">
    <property type="protein sequence ID" value="MFK69294.1"/>
    <property type="molecule type" value="Genomic_DNA"/>
</dbReference>
<comment type="similarity">
    <text evidence="3">Belongs to the lysine N(6)-hydroxylase/L-ornithine N(5)-oxygenase family.</text>
</comment>
<evidence type="ECO:0000313" key="8">
    <source>
        <dbReference type="EMBL" id="MFK69294.1"/>
    </source>
</evidence>
<comment type="cofactor">
    <cofactor evidence="1">
        <name>FAD</name>
        <dbReference type="ChEBI" id="CHEBI:57692"/>
    </cofactor>
</comment>
<dbReference type="Gene3D" id="3.50.50.60">
    <property type="entry name" value="FAD/NAD(P)-binding domain"/>
    <property type="match status" value="1"/>
</dbReference>
<evidence type="ECO:0008006" key="9">
    <source>
        <dbReference type="Google" id="ProtNLM"/>
    </source>
</evidence>
<keyword evidence="5" id="KW-0274">FAD</keyword>
<evidence type="ECO:0000256" key="2">
    <source>
        <dbReference type="ARBA" id="ARBA00004924"/>
    </source>
</evidence>
<evidence type="ECO:0000256" key="3">
    <source>
        <dbReference type="ARBA" id="ARBA00007588"/>
    </source>
</evidence>
<dbReference type="InterPro" id="IPR036188">
    <property type="entry name" value="FAD/NAD-bd_sf"/>
</dbReference>
<dbReference type="Proteomes" id="UP000885320">
    <property type="component" value="Unassembled WGS sequence"/>
</dbReference>
<comment type="pathway">
    <text evidence="2">Siderophore biosynthesis.</text>
</comment>
<dbReference type="InterPro" id="IPR025700">
    <property type="entry name" value="Lys/Orn_oxygenase"/>
</dbReference>
<keyword evidence="6" id="KW-0521">NADP</keyword>
<accession>A0A3K9D5C3</accession>
<evidence type="ECO:0000256" key="1">
    <source>
        <dbReference type="ARBA" id="ARBA00001974"/>
    </source>
</evidence>
<keyword evidence="7" id="KW-0560">Oxidoreductase</keyword>
<sequence>MCSASFKASWRSSGVCGLPLLGSSQLHISQYIKKNHNTAGKQVVVVGGGQSGAEVFLELSSKPASERPERIT</sequence>
<name>A0A3K9D5C3_SALER</name>